<gene>
    <name evidence="1" type="ORF">FRY98_17895</name>
</gene>
<accession>A0A5D0CRV8</accession>
<organism evidence="1 2">
    <name type="scientific">Paenibacillus faecis</name>
    <dbReference type="NCBI Taxonomy" id="862114"/>
    <lineage>
        <taxon>Bacteria</taxon>
        <taxon>Bacillati</taxon>
        <taxon>Bacillota</taxon>
        <taxon>Bacilli</taxon>
        <taxon>Bacillales</taxon>
        <taxon>Paenibacillaceae</taxon>
        <taxon>Paenibacillus</taxon>
    </lineage>
</organism>
<dbReference type="AlphaFoldDB" id="A0A5D0CRV8"/>
<dbReference type="InterPro" id="IPR029076">
    <property type="entry name" value="Imm47"/>
</dbReference>
<dbReference type="EMBL" id="VSDO01000003">
    <property type="protein sequence ID" value="TYA12553.1"/>
    <property type="molecule type" value="Genomic_DNA"/>
</dbReference>
<name>A0A5D0CRV8_9BACL</name>
<proteinExistence type="predicted"/>
<sequence length="275" mass="31239">MDLSANKEVKPPVWTKYKSSGTWYGPVSDCDVLQIRESMVRAKTEKELLRLLLELFKWGDFSQKPLFIELLNHTEDEVVLHLGIRVFCSICTHEDLRDSNNLYFLGCAEAEAVRVFASAAESTLSLEAIPYLLALLEQWDGHADISRALRDSIDAITDCRKVAGDRATIDELGQAYVEYTETLDTQKYYYRTKPAFPGDLTKVLMQRVFMAANQGQSLDMDQISALLSIWSGEKVPGESHTVIHSGNYQHFVAYVQNLAKKPWEKGAKYFYGHQL</sequence>
<evidence type="ECO:0000313" key="2">
    <source>
        <dbReference type="Proteomes" id="UP000325218"/>
    </source>
</evidence>
<dbReference type="OrthoDB" id="2232046at2"/>
<dbReference type="Proteomes" id="UP000325218">
    <property type="component" value="Unassembled WGS sequence"/>
</dbReference>
<protein>
    <submittedName>
        <fullName evidence="1">Uncharacterized protein</fullName>
    </submittedName>
</protein>
<evidence type="ECO:0000313" key="1">
    <source>
        <dbReference type="EMBL" id="TYA12553.1"/>
    </source>
</evidence>
<keyword evidence="2" id="KW-1185">Reference proteome</keyword>
<comment type="caution">
    <text evidence="1">The sequence shown here is derived from an EMBL/GenBank/DDBJ whole genome shotgun (WGS) entry which is preliminary data.</text>
</comment>
<reference evidence="1 2" key="1">
    <citation type="submission" date="2019-08" db="EMBL/GenBank/DDBJ databases">
        <title>Genome sequencing of Paenibacillus faecis DSM 23593(T).</title>
        <authorList>
            <person name="Kook J.-K."/>
            <person name="Park S.-N."/>
            <person name="Lim Y.K."/>
        </authorList>
    </citation>
    <scope>NUCLEOTIDE SEQUENCE [LARGE SCALE GENOMIC DNA]</scope>
    <source>
        <strain evidence="1 2">DSM 23593</strain>
    </source>
</reference>
<dbReference type="Pfam" id="PF15573">
    <property type="entry name" value="Imm47"/>
    <property type="match status" value="1"/>
</dbReference>